<name>A0A438C9J9_VITVI</name>
<sequence length="1407" mass="158967">MVSEQVNLKQSKASMANPENVLSIQAFHQCSSLVSIKLNMSNLLLWRSQVLPLVRSLGLIHHLSENRHASEETMGTETKETHDQSIETWSHNDGLLTSWLLGLMTEEVMLLLDGTETAYDVWNSLGEKLLPMTKEKEVQLTNRLRGVKKGTRSLDEYLREFKGICDALAAVRKPVSDLDKVFQLAQGLGTKYMDFRVAMLSKPPYPSYNQFVLALQGHEQMIMTENEENKESINHEQAYFTQRGRGRNQGGRFLSRGRGFTPAGRFNNNATSDQRQNVHSSTRNPRNSFNNHFHHNRSAPEIQEIASTTSFHHNRNFKNLKIPQALAAMALHEEEKDPNFYVDSGATAHITNDPEFSSTGFVIKDQLQQVLARGTKKGGLYALEENVIQAMTVTRSSKASSEVWHQRMGHPQTKSIKLLQDKKFIEVSSWMKSATVCVSCQLGKSCKLPFGLRNKISSNPLDKIHCDLWGPAPNNSTQGYNFKFWLRINLKDGKIFQSDGGGEFQSIKFQNHLSKCGILQQVSCPGTPEQNGVAERKHRHIVEMGLTMLFNAKLPLSLWVDAFLTAVYLINRLPSTVLKMESPFFMLFKQYPEYRSLRIFGCQCFPYLRDYGKNKFSPKTYPCVFIGYSSLHKGYRCLHPSTKRVYISRHVIFNENCFPYDNSLVKENHLQIPIEMVSFSTSDASCETSKIDHQTKSWKENTTNQSSNSKKCSHCPCTTEQRNQFSVEGRISARCNTNQNTEASCVNSTGTPTAVATEISTVAASKNDHNTVVTTETPTDVALGASDHNSHTATTTGTLSQIESTNSYKPAKVSNFPDISKHLVVDLSFPQKWQKNEHVDPSLQNKSTSHSADDEVLDSSKQIVVDISPPQGQHTDNKGTHMITRSKLKNDPSLKSQMVTFAATRSDISEPKTYRTALKIPHWLKAMQEEIKALIQNRTWDLVPRPPTTNIVGSKWVFKTKLKEDGTIDRYKARLVARGFSQIPGLDFGETFSPVIKHTTIRMIFSLAVTLGWKMRQLDVKNAFLHGFLKEEVFMEQPPGFINEDLPNHVCKLNRSLYGLKQAPRAWFDRLSNVFFIWGNDNNIISDLISTLSSEFSLKDLGSLHYFLGLEVKYLPNGLFVSQTKYIRDLLEHTKMMECTPINTPMALKSIITSFDEQPIDPTQYRQLVGSLQYLTFTRPDIVHAVNKACQHFQAPTKADLRAVKRILRYLKGTMEHGIRFFKQSSLRLTGFCDADWAGCTNTRRSTSGYCIFLGANCISWSSKRQPTVSRSSAEAEYRSLASSAAEITWLTFLLRDIGIQLREPPQLLCDNLSALHMTVNPVFHARSKHIELDYHFVREKVARGVLITRFLPSSLQVADIFTKALPKTSFQFFRFKLGVHKLPLTSLRGADKGNSDKGNSNSASCS</sequence>
<feature type="domain" description="Integrase catalytic" evidence="2">
    <location>
        <begin position="494"/>
        <end position="591"/>
    </location>
</feature>
<proteinExistence type="predicted"/>
<dbReference type="InterPro" id="IPR036397">
    <property type="entry name" value="RNaseH_sf"/>
</dbReference>
<dbReference type="CDD" id="cd09272">
    <property type="entry name" value="RNase_HI_RT_Ty1"/>
    <property type="match status" value="1"/>
</dbReference>
<dbReference type="InterPro" id="IPR043502">
    <property type="entry name" value="DNA/RNA_pol_sf"/>
</dbReference>
<comment type="caution">
    <text evidence="3">The sequence shown here is derived from an EMBL/GenBank/DDBJ whole genome shotgun (WGS) entry which is preliminary data.</text>
</comment>
<dbReference type="EMBL" id="QGNW01002417">
    <property type="protein sequence ID" value="RVW19921.1"/>
    <property type="molecule type" value="Genomic_DNA"/>
</dbReference>
<dbReference type="Gene3D" id="3.30.420.10">
    <property type="entry name" value="Ribonuclease H-like superfamily/Ribonuclease H"/>
    <property type="match status" value="1"/>
</dbReference>
<dbReference type="InterPro" id="IPR013103">
    <property type="entry name" value="RVT_2"/>
</dbReference>
<dbReference type="SUPFAM" id="SSF53098">
    <property type="entry name" value="Ribonuclease H-like"/>
    <property type="match status" value="1"/>
</dbReference>
<dbReference type="Pfam" id="PF07727">
    <property type="entry name" value="RVT_2"/>
    <property type="match status" value="2"/>
</dbReference>
<gene>
    <name evidence="3" type="primary">RE1_1040</name>
    <name evidence="3" type="ORF">CK203_112982</name>
</gene>
<dbReference type="PROSITE" id="PS50994">
    <property type="entry name" value="INTEGRASE"/>
    <property type="match status" value="1"/>
</dbReference>
<protein>
    <submittedName>
        <fullName evidence="3">Retrovirus-related Pol polyprotein from transposon RE1</fullName>
    </submittedName>
</protein>
<dbReference type="GO" id="GO:0003676">
    <property type="term" value="F:nucleic acid binding"/>
    <property type="evidence" value="ECO:0007669"/>
    <property type="project" value="InterPro"/>
</dbReference>
<feature type="compositionally biased region" description="Polar residues" evidence="1">
    <location>
        <begin position="791"/>
        <end position="801"/>
    </location>
</feature>
<feature type="region of interest" description="Disordered" evidence="1">
    <location>
        <begin position="837"/>
        <end position="856"/>
    </location>
</feature>
<feature type="region of interest" description="Disordered" evidence="1">
    <location>
        <begin position="245"/>
        <end position="292"/>
    </location>
</feature>
<dbReference type="InterPro" id="IPR025724">
    <property type="entry name" value="GAG-pre-integrase_dom"/>
</dbReference>
<evidence type="ECO:0000259" key="2">
    <source>
        <dbReference type="PROSITE" id="PS50994"/>
    </source>
</evidence>
<dbReference type="SUPFAM" id="SSF56672">
    <property type="entry name" value="DNA/RNA polymerases"/>
    <property type="match status" value="1"/>
</dbReference>
<dbReference type="Pfam" id="PF13976">
    <property type="entry name" value="gag_pre-integrs"/>
    <property type="match status" value="1"/>
</dbReference>
<feature type="compositionally biased region" description="Polar residues" evidence="1">
    <location>
        <begin position="266"/>
        <end position="282"/>
    </location>
</feature>
<dbReference type="InterPro" id="IPR001584">
    <property type="entry name" value="Integrase_cat-core"/>
</dbReference>
<dbReference type="Proteomes" id="UP000288805">
    <property type="component" value="Unassembled WGS sequence"/>
</dbReference>
<dbReference type="InterPro" id="IPR012337">
    <property type="entry name" value="RNaseH-like_sf"/>
</dbReference>
<evidence type="ECO:0000256" key="1">
    <source>
        <dbReference type="SAM" id="MobiDB-lite"/>
    </source>
</evidence>
<feature type="region of interest" description="Disordered" evidence="1">
    <location>
        <begin position="781"/>
        <end position="801"/>
    </location>
</feature>
<evidence type="ECO:0000313" key="4">
    <source>
        <dbReference type="Proteomes" id="UP000288805"/>
    </source>
</evidence>
<dbReference type="GO" id="GO:0015074">
    <property type="term" value="P:DNA integration"/>
    <property type="evidence" value="ECO:0007669"/>
    <property type="project" value="InterPro"/>
</dbReference>
<dbReference type="InterPro" id="IPR057670">
    <property type="entry name" value="SH3_retrovirus"/>
</dbReference>
<dbReference type="Pfam" id="PF25597">
    <property type="entry name" value="SH3_retrovirus"/>
    <property type="match status" value="1"/>
</dbReference>
<reference evidence="3 4" key="1">
    <citation type="journal article" date="2018" name="PLoS Genet.">
        <title>Population sequencing reveals clonal diversity and ancestral inbreeding in the grapevine cultivar Chardonnay.</title>
        <authorList>
            <person name="Roach M.J."/>
            <person name="Johnson D.L."/>
            <person name="Bohlmann J."/>
            <person name="van Vuuren H.J."/>
            <person name="Jones S.J."/>
            <person name="Pretorius I.S."/>
            <person name="Schmidt S.A."/>
            <person name="Borneman A.R."/>
        </authorList>
    </citation>
    <scope>NUCLEOTIDE SEQUENCE [LARGE SCALE GENOMIC DNA]</scope>
    <source>
        <strain evidence="4">cv. Chardonnay</strain>
        <tissue evidence="3">Leaf</tissue>
    </source>
</reference>
<organism evidence="3 4">
    <name type="scientific">Vitis vinifera</name>
    <name type="common">Grape</name>
    <dbReference type="NCBI Taxonomy" id="29760"/>
    <lineage>
        <taxon>Eukaryota</taxon>
        <taxon>Viridiplantae</taxon>
        <taxon>Streptophyta</taxon>
        <taxon>Embryophyta</taxon>
        <taxon>Tracheophyta</taxon>
        <taxon>Spermatophyta</taxon>
        <taxon>Magnoliopsida</taxon>
        <taxon>eudicotyledons</taxon>
        <taxon>Gunneridae</taxon>
        <taxon>Pentapetalae</taxon>
        <taxon>rosids</taxon>
        <taxon>Vitales</taxon>
        <taxon>Vitaceae</taxon>
        <taxon>Viteae</taxon>
        <taxon>Vitis</taxon>
    </lineage>
</organism>
<dbReference type="PANTHER" id="PTHR11439:SF455">
    <property type="entry name" value="RLK (RECEPTOR-LIKE PROTEIN KINASE) 8, PUTATIVE-RELATED"/>
    <property type="match status" value="1"/>
</dbReference>
<evidence type="ECO:0000313" key="3">
    <source>
        <dbReference type="EMBL" id="RVW19921.1"/>
    </source>
</evidence>
<accession>A0A438C9J9</accession>
<dbReference type="Pfam" id="PF14223">
    <property type="entry name" value="Retrotran_gag_2"/>
    <property type="match status" value="1"/>
</dbReference>
<dbReference type="PANTHER" id="PTHR11439">
    <property type="entry name" value="GAG-POL-RELATED RETROTRANSPOSON"/>
    <property type="match status" value="1"/>
</dbReference>